<keyword evidence="1" id="KW-0269">Exonuclease</keyword>
<keyword evidence="1" id="KW-0378">Hydrolase</keyword>
<feature type="non-terminal residue" evidence="1">
    <location>
        <position position="1"/>
    </location>
</feature>
<evidence type="ECO:0000313" key="2">
    <source>
        <dbReference type="Proteomes" id="UP000265520"/>
    </source>
</evidence>
<dbReference type="Proteomes" id="UP000265520">
    <property type="component" value="Unassembled WGS sequence"/>
</dbReference>
<dbReference type="GO" id="GO:0004519">
    <property type="term" value="F:endonuclease activity"/>
    <property type="evidence" value="ECO:0007669"/>
    <property type="project" value="UniProtKB-KW"/>
</dbReference>
<organism evidence="1 2">
    <name type="scientific">Trifolium medium</name>
    <dbReference type="NCBI Taxonomy" id="97028"/>
    <lineage>
        <taxon>Eukaryota</taxon>
        <taxon>Viridiplantae</taxon>
        <taxon>Streptophyta</taxon>
        <taxon>Embryophyta</taxon>
        <taxon>Tracheophyta</taxon>
        <taxon>Spermatophyta</taxon>
        <taxon>Magnoliopsida</taxon>
        <taxon>eudicotyledons</taxon>
        <taxon>Gunneridae</taxon>
        <taxon>Pentapetalae</taxon>
        <taxon>rosids</taxon>
        <taxon>fabids</taxon>
        <taxon>Fabales</taxon>
        <taxon>Fabaceae</taxon>
        <taxon>Papilionoideae</taxon>
        <taxon>50 kb inversion clade</taxon>
        <taxon>NPAAA clade</taxon>
        <taxon>Hologalegina</taxon>
        <taxon>IRL clade</taxon>
        <taxon>Trifolieae</taxon>
        <taxon>Trifolium</taxon>
    </lineage>
</organism>
<keyword evidence="1" id="KW-0540">Nuclease</keyword>
<name>A0A392PDA8_9FABA</name>
<protein>
    <submittedName>
        <fullName evidence="1">Endonuclease/exonuclease/phosphatase family protein</fullName>
    </submittedName>
</protein>
<dbReference type="GO" id="GO:0004527">
    <property type="term" value="F:exonuclease activity"/>
    <property type="evidence" value="ECO:0007669"/>
    <property type="project" value="UniProtKB-KW"/>
</dbReference>
<dbReference type="AlphaFoldDB" id="A0A392PDA8"/>
<keyword evidence="2" id="KW-1185">Reference proteome</keyword>
<proteinExistence type="predicted"/>
<feature type="non-terminal residue" evidence="1">
    <location>
        <position position="114"/>
    </location>
</feature>
<keyword evidence="1" id="KW-0255">Endonuclease</keyword>
<comment type="caution">
    <text evidence="1">The sequence shown here is derived from an EMBL/GenBank/DDBJ whole genome shotgun (WGS) entry which is preliminary data.</text>
</comment>
<reference evidence="1 2" key="1">
    <citation type="journal article" date="2018" name="Front. Plant Sci.">
        <title>Red Clover (Trifolium pratense) and Zigzag Clover (T. medium) - A Picture of Genomic Similarities and Differences.</title>
        <authorList>
            <person name="Dluhosova J."/>
            <person name="Istvanek J."/>
            <person name="Nedelnik J."/>
            <person name="Repkova J."/>
        </authorList>
    </citation>
    <scope>NUCLEOTIDE SEQUENCE [LARGE SCALE GENOMIC DNA]</scope>
    <source>
        <strain evidence="2">cv. 10/8</strain>
        <tissue evidence="1">Leaf</tissue>
    </source>
</reference>
<dbReference type="EMBL" id="LXQA010075034">
    <property type="protein sequence ID" value="MCI10103.1"/>
    <property type="molecule type" value="Genomic_DNA"/>
</dbReference>
<accession>A0A392PDA8</accession>
<evidence type="ECO:0000313" key="1">
    <source>
        <dbReference type="EMBL" id="MCI10103.1"/>
    </source>
</evidence>
<sequence>RRRRNALSSIMVDSQRVEGVQPVRQVVFSHFSSHFKAVCADRPRMDDFQFSTLSPSEGGSLVKPFSVDEVQAALWDCDSYKSPGPDGVNFGFLKEFWSELKGDIMLFLSEFHRN</sequence>